<dbReference type="GO" id="GO:0004452">
    <property type="term" value="F:isopentenyl-diphosphate delta-isomerase activity"/>
    <property type="evidence" value="ECO:0007669"/>
    <property type="project" value="UniProtKB-EC"/>
</dbReference>
<reference evidence="11" key="1">
    <citation type="submission" date="2018-05" db="EMBL/GenBank/DDBJ databases">
        <authorList>
            <person name="Lanie J.A."/>
            <person name="Ng W.-L."/>
            <person name="Kazmierczak K.M."/>
            <person name="Andrzejewski T.M."/>
            <person name="Davidsen T.M."/>
            <person name="Wayne K.J."/>
            <person name="Tettelin H."/>
            <person name="Glass J.I."/>
            <person name="Rusch D."/>
            <person name="Podicherti R."/>
            <person name="Tsui H.-C.T."/>
            <person name="Winkler M.E."/>
        </authorList>
    </citation>
    <scope>NUCLEOTIDE SEQUENCE</scope>
</reference>
<evidence type="ECO:0000256" key="9">
    <source>
        <dbReference type="ARBA" id="ARBA00023235"/>
    </source>
</evidence>
<keyword evidence="6" id="KW-0460">Magnesium</keyword>
<feature type="domain" description="Nudix hydrolase" evidence="10">
    <location>
        <begin position="30"/>
        <end position="159"/>
    </location>
</feature>
<dbReference type="GO" id="GO:0050992">
    <property type="term" value="P:dimethylallyl diphosphate biosynthetic process"/>
    <property type="evidence" value="ECO:0007669"/>
    <property type="project" value="UniProtKB-UniPathway"/>
</dbReference>
<dbReference type="Pfam" id="PF00293">
    <property type="entry name" value="NUDIX"/>
    <property type="match status" value="1"/>
</dbReference>
<dbReference type="GO" id="GO:0046872">
    <property type="term" value="F:metal ion binding"/>
    <property type="evidence" value="ECO:0007669"/>
    <property type="project" value="UniProtKB-KW"/>
</dbReference>
<dbReference type="SUPFAM" id="SSF55811">
    <property type="entry name" value="Nudix"/>
    <property type="match status" value="1"/>
</dbReference>
<keyword evidence="7" id="KW-0464">Manganese</keyword>
<sequence length="174" mass="20555">MIDNFVILVDKNDKKIGLMPKMEAHKKGALHRAFSIFIFNDKNELMLQKRNKNKYHSPGLWTNTCCSHQRDKESNTSAGKRRLLDEMGFCVELNEIGSFIYNIGFDNGLIEHELDYILVGKYNGNVKIDPDEVDEWKWLSLDNIKDDIKIRPDNYTEWFKIIINDYYDQLKNFK</sequence>
<evidence type="ECO:0000256" key="5">
    <source>
        <dbReference type="ARBA" id="ARBA00022723"/>
    </source>
</evidence>
<dbReference type="NCBIfam" id="NF002995">
    <property type="entry name" value="PRK03759.1"/>
    <property type="match status" value="1"/>
</dbReference>
<dbReference type="HAMAP" id="MF_00202">
    <property type="entry name" value="Idi"/>
    <property type="match status" value="1"/>
</dbReference>
<dbReference type="NCBIfam" id="TIGR02150">
    <property type="entry name" value="IPP_isom_1"/>
    <property type="match status" value="1"/>
</dbReference>
<dbReference type="InterPro" id="IPR000086">
    <property type="entry name" value="NUDIX_hydrolase_dom"/>
</dbReference>
<keyword evidence="4" id="KW-0963">Cytoplasm</keyword>
<dbReference type="PANTHER" id="PTHR10885:SF0">
    <property type="entry name" value="ISOPENTENYL-DIPHOSPHATE DELTA-ISOMERASE"/>
    <property type="match status" value="1"/>
</dbReference>
<dbReference type="InterPro" id="IPR011876">
    <property type="entry name" value="IsopentenylPP_isomerase_typ1"/>
</dbReference>
<dbReference type="PIRSF" id="PIRSF018427">
    <property type="entry name" value="Isopntndiph_ism"/>
    <property type="match status" value="1"/>
</dbReference>
<keyword evidence="5" id="KW-0479">Metal-binding</keyword>
<evidence type="ECO:0000256" key="6">
    <source>
        <dbReference type="ARBA" id="ARBA00022842"/>
    </source>
</evidence>
<evidence type="ECO:0000259" key="10">
    <source>
        <dbReference type="Pfam" id="PF00293"/>
    </source>
</evidence>
<keyword evidence="8" id="KW-0414">Isoprene biosynthesis</keyword>
<evidence type="ECO:0000256" key="2">
    <source>
        <dbReference type="ARBA" id="ARBA00007579"/>
    </source>
</evidence>
<comment type="pathway">
    <text evidence="1">Isoprenoid biosynthesis; dimethylallyl diphosphate biosynthesis; dimethylallyl diphosphate from isopentenyl diphosphate: step 1/1.</text>
</comment>
<dbReference type="UniPathway" id="UPA00059">
    <property type="reaction ID" value="UER00104"/>
</dbReference>
<evidence type="ECO:0000256" key="3">
    <source>
        <dbReference type="ARBA" id="ARBA00012057"/>
    </source>
</evidence>
<evidence type="ECO:0000256" key="1">
    <source>
        <dbReference type="ARBA" id="ARBA00004826"/>
    </source>
</evidence>
<comment type="similarity">
    <text evidence="2">Belongs to the IPP isomerase type 1 family.</text>
</comment>
<dbReference type="EMBL" id="UINC01002518">
    <property type="protein sequence ID" value="SUZ97533.1"/>
    <property type="molecule type" value="Genomic_DNA"/>
</dbReference>
<dbReference type="EC" id="5.3.3.2" evidence="3"/>
<dbReference type="InterPro" id="IPR015797">
    <property type="entry name" value="NUDIX_hydrolase-like_dom_sf"/>
</dbReference>
<evidence type="ECO:0000256" key="8">
    <source>
        <dbReference type="ARBA" id="ARBA00023229"/>
    </source>
</evidence>
<gene>
    <name evidence="11" type="ORF">METZ01_LOCUS50387</name>
</gene>
<evidence type="ECO:0000313" key="11">
    <source>
        <dbReference type="EMBL" id="SUZ97533.1"/>
    </source>
</evidence>
<dbReference type="GO" id="GO:0009240">
    <property type="term" value="P:isopentenyl diphosphate biosynthetic process"/>
    <property type="evidence" value="ECO:0007669"/>
    <property type="project" value="TreeGrafter"/>
</dbReference>
<dbReference type="AlphaFoldDB" id="A0A381S8U9"/>
<dbReference type="CDD" id="cd02885">
    <property type="entry name" value="NUDIX_IPP_Isomerase"/>
    <property type="match status" value="1"/>
</dbReference>
<organism evidence="11">
    <name type="scientific">marine metagenome</name>
    <dbReference type="NCBI Taxonomy" id="408172"/>
    <lineage>
        <taxon>unclassified sequences</taxon>
        <taxon>metagenomes</taxon>
        <taxon>ecological metagenomes</taxon>
    </lineage>
</organism>
<name>A0A381S8U9_9ZZZZ</name>
<accession>A0A381S8U9</accession>
<evidence type="ECO:0000256" key="4">
    <source>
        <dbReference type="ARBA" id="ARBA00022490"/>
    </source>
</evidence>
<dbReference type="InterPro" id="IPR056375">
    <property type="entry name" value="Idi_bact"/>
</dbReference>
<dbReference type="PANTHER" id="PTHR10885">
    <property type="entry name" value="ISOPENTENYL-DIPHOSPHATE DELTA-ISOMERASE"/>
    <property type="match status" value="1"/>
</dbReference>
<evidence type="ECO:0000256" key="7">
    <source>
        <dbReference type="ARBA" id="ARBA00023211"/>
    </source>
</evidence>
<protein>
    <recommendedName>
        <fullName evidence="3">isopentenyl-diphosphate Delta-isomerase</fullName>
        <ecNumber evidence="3">5.3.3.2</ecNumber>
    </recommendedName>
</protein>
<dbReference type="Gene3D" id="3.90.79.10">
    <property type="entry name" value="Nucleoside Triphosphate Pyrophosphohydrolase"/>
    <property type="match status" value="1"/>
</dbReference>
<dbReference type="GO" id="GO:0005737">
    <property type="term" value="C:cytoplasm"/>
    <property type="evidence" value="ECO:0007669"/>
    <property type="project" value="TreeGrafter"/>
</dbReference>
<proteinExistence type="inferred from homology"/>
<keyword evidence="9" id="KW-0413">Isomerase</keyword>